<dbReference type="AlphaFoldDB" id="A0AAE0T4Q7"/>
<keyword evidence="2" id="KW-1185">Reference proteome</keyword>
<reference evidence="1" key="1">
    <citation type="journal article" date="2021" name="Genome Biol. Evol.">
        <title>A High-Quality Reference Genome for a Parasitic Bivalve with Doubly Uniparental Inheritance (Bivalvia: Unionida).</title>
        <authorList>
            <person name="Smith C.H."/>
        </authorList>
    </citation>
    <scope>NUCLEOTIDE SEQUENCE</scope>
    <source>
        <strain evidence="1">CHS0354</strain>
    </source>
</reference>
<accession>A0AAE0T4Q7</accession>
<protein>
    <submittedName>
        <fullName evidence="1">Uncharacterized protein</fullName>
    </submittedName>
</protein>
<dbReference type="EMBL" id="JAEAOA010000519">
    <property type="protein sequence ID" value="KAK3603235.1"/>
    <property type="molecule type" value="Genomic_DNA"/>
</dbReference>
<evidence type="ECO:0000313" key="1">
    <source>
        <dbReference type="EMBL" id="KAK3603235.1"/>
    </source>
</evidence>
<organism evidence="1 2">
    <name type="scientific">Potamilus streckersoni</name>
    <dbReference type="NCBI Taxonomy" id="2493646"/>
    <lineage>
        <taxon>Eukaryota</taxon>
        <taxon>Metazoa</taxon>
        <taxon>Spiralia</taxon>
        <taxon>Lophotrochozoa</taxon>
        <taxon>Mollusca</taxon>
        <taxon>Bivalvia</taxon>
        <taxon>Autobranchia</taxon>
        <taxon>Heteroconchia</taxon>
        <taxon>Palaeoheterodonta</taxon>
        <taxon>Unionida</taxon>
        <taxon>Unionoidea</taxon>
        <taxon>Unionidae</taxon>
        <taxon>Ambleminae</taxon>
        <taxon>Lampsilini</taxon>
        <taxon>Potamilus</taxon>
    </lineage>
</organism>
<dbReference type="Proteomes" id="UP001195483">
    <property type="component" value="Unassembled WGS sequence"/>
</dbReference>
<proteinExistence type="predicted"/>
<comment type="caution">
    <text evidence="1">The sequence shown here is derived from an EMBL/GenBank/DDBJ whole genome shotgun (WGS) entry which is preliminary data.</text>
</comment>
<evidence type="ECO:0000313" key="2">
    <source>
        <dbReference type="Proteomes" id="UP001195483"/>
    </source>
</evidence>
<name>A0AAE0T4Q7_9BIVA</name>
<gene>
    <name evidence="1" type="ORF">CHS0354_007565</name>
</gene>
<reference evidence="1" key="3">
    <citation type="submission" date="2023-05" db="EMBL/GenBank/DDBJ databases">
        <authorList>
            <person name="Smith C.H."/>
        </authorList>
    </citation>
    <scope>NUCLEOTIDE SEQUENCE</scope>
    <source>
        <strain evidence="1">CHS0354</strain>
        <tissue evidence="1">Mantle</tissue>
    </source>
</reference>
<reference evidence="1" key="2">
    <citation type="journal article" date="2021" name="Genome Biol. Evol.">
        <title>Developing a high-quality reference genome for a parasitic bivalve with doubly uniparental inheritance (Bivalvia: Unionida).</title>
        <authorList>
            <person name="Smith C.H."/>
        </authorList>
    </citation>
    <scope>NUCLEOTIDE SEQUENCE</scope>
    <source>
        <strain evidence="1">CHS0354</strain>
        <tissue evidence="1">Mantle</tissue>
    </source>
</reference>
<sequence>MDSIKKRKAKEIALIAKLQRYESETNGESNLPLNLKYTKLLEKYRRRSLAQDTIPETHNNQNVKRFIRRDDGGKVGFLPSLAAPSNTVFKLSSSSLHGITSPKLLVTFPITKDEVYKKYTYLLPKKSSRFLPMMNETAMEKPQH</sequence>